<accession>A0A167JCV3</accession>
<comment type="caution">
    <text evidence="1">The sequence shown here is derived from an EMBL/GenBank/DDBJ whole genome shotgun (WGS) entry which is preliminary data.</text>
</comment>
<protein>
    <submittedName>
        <fullName evidence="1">Uncharacterized protein</fullName>
    </submittedName>
</protein>
<proteinExistence type="predicted"/>
<keyword evidence="2" id="KW-1185">Reference proteome</keyword>
<gene>
    <name evidence="1" type="ORF">BBO_01724</name>
</gene>
<organism evidence="1 2">
    <name type="scientific">Beauveria brongniartii RCEF 3172</name>
    <dbReference type="NCBI Taxonomy" id="1081107"/>
    <lineage>
        <taxon>Eukaryota</taxon>
        <taxon>Fungi</taxon>
        <taxon>Dikarya</taxon>
        <taxon>Ascomycota</taxon>
        <taxon>Pezizomycotina</taxon>
        <taxon>Sordariomycetes</taxon>
        <taxon>Hypocreomycetidae</taxon>
        <taxon>Hypocreales</taxon>
        <taxon>Cordycipitaceae</taxon>
        <taxon>Beauveria</taxon>
        <taxon>Beauveria brongniartii</taxon>
    </lineage>
</organism>
<dbReference type="EMBL" id="AZHA01000003">
    <property type="protein sequence ID" value="OAA50089.1"/>
    <property type="molecule type" value="Genomic_DNA"/>
</dbReference>
<reference evidence="1 2" key="1">
    <citation type="journal article" date="2016" name="Genome Biol. Evol.">
        <title>Divergent and convergent evolution of fungal pathogenicity.</title>
        <authorList>
            <person name="Shang Y."/>
            <person name="Xiao G."/>
            <person name="Zheng P."/>
            <person name="Cen K."/>
            <person name="Zhan S."/>
            <person name="Wang C."/>
        </authorList>
    </citation>
    <scope>NUCLEOTIDE SEQUENCE [LARGE SCALE GENOMIC DNA]</scope>
    <source>
        <strain evidence="1 2">RCEF 3172</strain>
    </source>
</reference>
<dbReference type="AlphaFoldDB" id="A0A167JCV3"/>
<sequence>MAGVPRARRLKLGCEFSTAPANLTIRQPLGVQPLLSAASARARAVGRRLWSRAAPWKRAKLASRPLLSVATPLTVPVSS</sequence>
<evidence type="ECO:0000313" key="1">
    <source>
        <dbReference type="EMBL" id="OAA50089.1"/>
    </source>
</evidence>
<name>A0A167JCV3_9HYPO</name>
<dbReference type="Proteomes" id="UP000076863">
    <property type="component" value="Unassembled WGS sequence"/>
</dbReference>
<evidence type="ECO:0000313" key="2">
    <source>
        <dbReference type="Proteomes" id="UP000076863"/>
    </source>
</evidence>